<dbReference type="EC" id="2.7.11.1" evidence="4 21"/>
<dbReference type="InterPro" id="IPR011009">
    <property type="entry name" value="Kinase-like_dom_sf"/>
</dbReference>
<accession>A0AAN8SES0</accession>
<comment type="similarity">
    <text evidence="3 21">Belongs to the protein kinase superfamily. RIO-type Ser/Thr kinase family.</text>
</comment>
<comment type="cofactor">
    <cofactor evidence="1 24">
        <name>Mg(2+)</name>
        <dbReference type="ChEBI" id="CHEBI:18420"/>
    </cofactor>
</comment>
<comment type="catalytic activity">
    <reaction evidence="16 21">
        <text>L-threonyl-[protein] + ATP = O-phospho-L-threonyl-[protein] + ADP + H(+)</text>
        <dbReference type="Rhea" id="RHEA:46608"/>
        <dbReference type="Rhea" id="RHEA-COMP:11060"/>
        <dbReference type="Rhea" id="RHEA-COMP:11605"/>
        <dbReference type="ChEBI" id="CHEBI:15378"/>
        <dbReference type="ChEBI" id="CHEBI:30013"/>
        <dbReference type="ChEBI" id="CHEBI:30616"/>
        <dbReference type="ChEBI" id="CHEBI:61977"/>
        <dbReference type="ChEBI" id="CHEBI:456216"/>
        <dbReference type="EC" id="2.7.11.1"/>
    </reaction>
</comment>
<comment type="catalytic activity">
    <reaction evidence="17 21">
        <text>L-seryl-[protein] + ATP = O-phospho-L-seryl-[protein] + ADP + H(+)</text>
        <dbReference type="Rhea" id="RHEA:17989"/>
        <dbReference type="Rhea" id="RHEA-COMP:9863"/>
        <dbReference type="Rhea" id="RHEA-COMP:11604"/>
        <dbReference type="ChEBI" id="CHEBI:15378"/>
        <dbReference type="ChEBI" id="CHEBI:29999"/>
        <dbReference type="ChEBI" id="CHEBI:30616"/>
        <dbReference type="ChEBI" id="CHEBI:83421"/>
        <dbReference type="ChEBI" id="CHEBI:456216"/>
        <dbReference type="EC" id="2.7.11.1"/>
    </reaction>
</comment>
<sequence length="510" mass="59054">MDTIVEGQFSDAEDEPYNNKLNGKHYKGDQGISQITTKLEKETLSDGSYDDDSDEFQWSDNNNEKGDVKSTKGRMNPQGQSSKVMNYQSVDKLFSKFSGKISVDKYECPGGGADRARIKDKADRATSEQVMDPRTRMILFKLLNRGTIQQIDGCISTGKEANVYHALGRDGNEHIAIKIYKTSILIFKDRDRYVTGEYRFRHGYCRHNPRKMVKTWAEKEMRNLVRLHSAGLPVPEPKLLKSHVLLMAFLGKDGWPARKLKDVDLSTSKACQLYRDCVMMIWKMYNVCKLIHADLSEFNMLYHESQLYLIDVSQSVEKNHPHALEFLRSDCTNITEFFKKKDVATLTVKKLFNFITDMSITEQNVEEYLDKLQQEAVENQTTAEELTNDEVFKKTYIPQNLYEVIDFEKDIELVKAGQKDEAYKKMLGLECEKLEESSTDKESNTNSTDEESEGEEEEQKSKFVNSRRPKDETPESRNLRKKAVKEQQAEKRKTKIKKHIKKRKEKISKK</sequence>
<protein>
    <recommendedName>
        <fullName evidence="5 21">Serine/threonine-protein kinase RIO1</fullName>
        <ecNumber evidence="4 21">2.7.11.1</ecNumber>
    </recommendedName>
</protein>
<evidence type="ECO:0000256" key="9">
    <source>
        <dbReference type="ARBA" id="ARBA00022679"/>
    </source>
</evidence>
<keyword evidence="15" id="KW-0460">Magnesium</keyword>
<evidence type="ECO:0000256" key="11">
    <source>
        <dbReference type="ARBA" id="ARBA00022741"/>
    </source>
</evidence>
<evidence type="ECO:0000256" key="6">
    <source>
        <dbReference type="ARBA" id="ARBA00022490"/>
    </source>
</evidence>
<keyword evidence="13" id="KW-0378">Hydrolase</keyword>
<keyword evidence="6" id="KW-0963">Cytoplasm</keyword>
<evidence type="ECO:0000256" key="17">
    <source>
        <dbReference type="ARBA" id="ARBA00048679"/>
    </source>
</evidence>
<dbReference type="FunFam" id="1.10.510.10:FF:000232">
    <property type="entry name" value="Serine/threonine-protein kinase RIO1"/>
    <property type="match status" value="1"/>
</dbReference>
<keyword evidence="11 21" id="KW-0547">Nucleotide-binding</keyword>
<feature type="active site" description="Proton acceptor" evidence="22">
    <location>
        <position position="294"/>
    </location>
</feature>
<dbReference type="InterPro" id="IPR018934">
    <property type="entry name" value="RIO_dom"/>
</dbReference>
<dbReference type="FunFam" id="3.30.200.20:FF:000148">
    <property type="entry name" value="Serine/threonine-protein kinase RIO1"/>
    <property type="match status" value="1"/>
</dbReference>
<dbReference type="Gene3D" id="3.30.200.20">
    <property type="entry name" value="Phosphorylase Kinase, domain 1"/>
    <property type="match status" value="1"/>
</dbReference>
<feature type="binding site" evidence="23">
    <location>
        <position position="250"/>
    </location>
    <ligand>
        <name>ATP</name>
        <dbReference type="ChEBI" id="CHEBI:30616"/>
    </ligand>
</feature>
<comment type="function">
    <text evidence="19">Involved in the final steps of cytoplasmic maturation of the 40S ribosomal subunit. Involved in processing of 18S-E pre-rRNA to the mature 18S rRNA. Required for the recycling of NOB1 and PNO1 from the late 40S precursor. The association with the very late 40S subunit intermediate may involve a translation-like checkpoint point cycle preceeding the binding to the 60S ribosomal subunit. Despite the protein kinase domain is proposed to act predominantly as an ATPase. The catalytic activity regulates its dynamic association with the 40S subunit. In addition to its role in ribosomal biogenesis acts as an adapter protein by recruiting NCL/nucleolin the to PRMT5 complex for its symmetrical methylation.</text>
</comment>
<evidence type="ECO:0000256" key="20">
    <source>
        <dbReference type="ARBA" id="ARBA00063876"/>
    </source>
</evidence>
<dbReference type="Pfam" id="PF01163">
    <property type="entry name" value="RIO1"/>
    <property type="match status" value="1"/>
</dbReference>
<dbReference type="PANTHER" id="PTHR45723">
    <property type="entry name" value="SERINE/THREONINE-PROTEIN KINASE RIO1"/>
    <property type="match status" value="1"/>
</dbReference>
<dbReference type="GO" id="GO:0005737">
    <property type="term" value="C:cytoplasm"/>
    <property type="evidence" value="ECO:0007669"/>
    <property type="project" value="UniProtKB-SubCell"/>
</dbReference>
<dbReference type="AlphaFoldDB" id="A0AAN8SES0"/>
<evidence type="ECO:0000256" key="19">
    <source>
        <dbReference type="ARBA" id="ARBA00057025"/>
    </source>
</evidence>
<gene>
    <name evidence="27" type="ORF">RUM43_001729</name>
</gene>
<dbReference type="GO" id="GO:0046872">
    <property type="term" value="F:metal ion binding"/>
    <property type="evidence" value="ECO:0007669"/>
    <property type="project" value="UniProtKB-KW"/>
</dbReference>
<dbReference type="GO" id="GO:0016787">
    <property type="term" value="F:hydrolase activity"/>
    <property type="evidence" value="ECO:0007669"/>
    <property type="project" value="UniProtKB-KW"/>
</dbReference>
<feature type="binding site" evidence="23">
    <location>
        <position position="178"/>
    </location>
    <ligand>
        <name>ATP</name>
        <dbReference type="ChEBI" id="CHEBI:30616"/>
    </ligand>
</feature>
<feature type="compositionally biased region" description="Basic residues" evidence="25">
    <location>
        <begin position="492"/>
        <end position="510"/>
    </location>
</feature>
<feature type="compositionally biased region" description="Acidic residues" evidence="25">
    <location>
        <begin position="448"/>
        <end position="458"/>
    </location>
</feature>
<comment type="subcellular location">
    <subcellularLocation>
        <location evidence="2">Cytoplasm</location>
    </subcellularLocation>
</comment>
<feature type="region of interest" description="Disordered" evidence="25">
    <location>
        <begin position="433"/>
        <end position="510"/>
    </location>
</feature>
<dbReference type="Gene3D" id="1.10.510.10">
    <property type="entry name" value="Transferase(Phosphotransferase) domain 1"/>
    <property type="match status" value="1"/>
</dbReference>
<evidence type="ECO:0000256" key="12">
    <source>
        <dbReference type="ARBA" id="ARBA00022777"/>
    </source>
</evidence>
<keyword evidence="14 21" id="KW-0067">ATP-binding</keyword>
<dbReference type="Proteomes" id="UP001372834">
    <property type="component" value="Unassembled WGS sequence"/>
</dbReference>
<evidence type="ECO:0000256" key="5">
    <source>
        <dbReference type="ARBA" id="ARBA00016038"/>
    </source>
</evidence>
<dbReference type="CDD" id="cd05147">
    <property type="entry name" value="RIO1_euk"/>
    <property type="match status" value="1"/>
</dbReference>
<evidence type="ECO:0000256" key="3">
    <source>
        <dbReference type="ARBA" id="ARBA00009196"/>
    </source>
</evidence>
<dbReference type="InterPro" id="IPR018935">
    <property type="entry name" value="RIO_kinase_CS"/>
</dbReference>
<keyword evidence="8 21" id="KW-0723">Serine/threonine-protein kinase</keyword>
<feature type="compositionally biased region" description="Acidic residues" evidence="25">
    <location>
        <begin position="48"/>
        <end position="57"/>
    </location>
</feature>
<dbReference type="InterPro" id="IPR000687">
    <property type="entry name" value="RIO_kinase"/>
</dbReference>
<evidence type="ECO:0000256" key="23">
    <source>
        <dbReference type="PIRSR" id="PIRSR038147-2"/>
    </source>
</evidence>
<feature type="domain" description="RIO kinase" evidence="26">
    <location>
        <begin position="120"/>
        <end position="357"/>
    </location>
</feature>
<keyword evidence="7" id="KW-0690">Ribosome biogenesis</keyword>
<dbReference type="SMART" id="SM00090">
    <property type="entry name" value="RIO"/>
    <property type="match status" value="1"/>
</dbReference>
<evidence type="ECO:0000256" key="16">
    <source>
        <dbReference type="ARBA" id="ARBA00047899"/>
    </source>
</evidence>
<evidence type="ECO:0000259" key="26">
    <source>
        <dbReference type="SMART" id="SM00090"/>
    </source>
</evidence>
<evidence type="ECO:0000256" key="24">
    <source>
        <dbReference type="PIRSR" id="PIRSR038147-3"/>
    </source>
</evidence>
<evidence type="ECO:0000256" key="13">
    <source>
        <dbReference type="ARBA" id="ARBA00022801"/>
    </source>
</evidence>
<feature type="compositionally biased region" description="Basic and acidic residues" evidence="25">
    <location>
        <begin position="433"/>
        <end position="443"/>
    </location>
</feature>
<evidence type="ECO:0000256" key="14">
    <source>
        <dbReference type="ARBA" id="ARBA00022840"/>
    </source>
</evidence>
<feature type="region of interest" description="Disordered" evidence="25">
    <location>
        <begin position="1"/>
        <end position="28"/>
    </location>
</feature>
<evidence type="ECO:0000256" key="7">
    <source>
        <dbReference type="ARBA" id="ARBA00022517"/>
    </source>
</evidence>
<reference evidence="27 28" key="1">
    <citation type="submission" date="2023-10" db="EMBL/GenBank/DDBJ databases">
        <title>Genomes of two closely related lineages of the louse Polyplax serrata with different host specificities.</title>
        <authorList>
            <person name="Martinu J."/>
            <person name="Tarabai H."/>
            <person name="Stefka J."/>
            <person name="Hypsa V."/>
        </authorList>
    </citation>
    <scope>NUCLEOTIDE SEQUENCE [LARGE SCALE GENOMIC DNA]</scope>
    <source>
        <strain evidence="27">HR10_N</strain>
    </source>
</reference>
<evidence type="ECO:0000256" key="21">
    <source>
        <dbReference type="PIRNR" id="PIRNR038147"/>
    </source>
</evidence>
<proteinExistence type="inferred from homology"/>
<keyword evidence="10" id="KW-0479">Metal-binding</keyword>
<feature type="compositionally biased region" description="Basic and acidic residues" evidence="25">
    <location>
        <begin position="468"/>
        <end position="491"/>
    </location>
</feature>
<evidence type="ECO:0000313" key="28">
    <source>
        <dbReference type="Proteomes" id="UP001372834"/>
    </source>
</evidence>
<dbReference type="SUPFAM" id="SSF56112">
    <property type="entry name" value="Protein kinase-like (PK-like)"/>
    <property type="match status" value="1"/>
</dbReference>
<dbReference type="EMBL" id="JAWJWE010000001">
    <property type="protein sequence ID" value="KAK6645452.1"/>
    <property type="molecule type" value="Genomic_DNA"/>
</dbReference>
<name>A0AAN8SES0_POLSC</name>
<dbReference type="InterPro" id="IPR017407">
    <property type="entry name" value="Ser/Thr_kinase_Rio1"/>
</dbReference>
<evidence type="ECO:0000256" key="2">
    <source>
        <dbReference type="ARBA" id="ARBA00004496"/>
    </source>
</evidence>
<dbReference type="PROSITE" id="PS01245">
    <property type="entry name" value="RIO1"/>
    <property type="match status" value="1"/>
</dbReference>
<dbReference type="PIRSF" id="PIRSF038147">
    <property type="entry name" value="Ser/Thr_PK_RIO1"/>
    <property type="match status" value="1"/>
</dbReference>
<evidence type="ECO:0000256" key="25">
    <source>
        <dbReference type="SAM" id="MobiDB-lite"/>
    </source>
</evidence>
<feature type="binding site" evidence="24">
    <location>
        <position position="311"/>
    </location>
    <ligand>
        <name>Mg(2+)</name>
        <dbReference type="ChEBI" id="CHEBI:18420"/>
    </ligand>
</feature>
<feature type="binding site" evidence="24">
    <location>
        <position position="299"/>
    </location>
    <ligand>
        <name>Mg(2+)</name>
        <dbReference type="ChEBI" id="CHEBI:18420"/>
    </ligand>
</feature>
<evidence type="ECO:0000256" key="22">
    <source>
        <dbReference type="PIRSR" id="PIRSR038147-1"/>
    </source>
</evidence>
<feature type="active site" description="4-aspartylphosphate intermediate" evidence="22">
    <location>
        <position position="311"/>
    </location>
</feature>
<keyword evidence="9 21" id="KW-0808">Transferase</keyword>
<keyword evidence="12 21" id="KW-0418">Kinase</keyword>
<dbReference type="GO" id="GO:0042254">
    <property type="term" value="P:ribosome biogenesis"/>
    <property type="evidence" value="ECO:0007669"/>
    <property type="project" value="UniProtKB-KW"/>
</dbReference>
<comment type="caution">
    <text evidence="27">The sequence shown here is derived from an EMBL/GenBank/DDBJ whole genome shotgun (WGS) entry which is preliminary data.</text>
</comment>
<organism evidence="27 28">
    <name type="scientific">Polyplax serrata</name>
    <name type="common">Common mouse louse</name>
    <dbReference type="NCBI Taxonomy" id="468196"/>
    <lineage>
        <taxon>Eukaryota</taxon>
        <taxon>Metazoa</taxon>
        <taxon>Ecdysozoa</taxon>
        <taxon>Arthropoda</taxon>
        <taxon>Hexapoda</taxon>
        <taxon>Insecta</taxon>
        <taxon>Pterygota</taxon>
        <taxon>Neoptera</taxon>
        <taxon>Paraneoptera</taxon>
        <taxon>Psocodea</taxon>
        <taxon>Troctomorpha</taxon>
        <taxon>Phthiraptera</taxon>
        <taxon>Anoplura</taxon>
        <taxon>Polyplacidae</taxon>
        <taxon>Polyplax</taxon>
    </lineage>
</organism>
<feature type="region of interest" description="Disordered" evidence="25">
    <location>
        <begin position="43"/>
        <end position="81"/>
    </location>
</feature>
<comment type="catalytic activity">
    <reaction evidence="18">
        <text>ATP + H2O = ADP + phosphate + H(+)</text>
        <dbReference type="Rhea" id="RHEA:13065"/>
        <dbReference type="ChEBI" id="CHEBI:15377"/>
        <dbReference type="ChEBI" id="CHEBI:15378"/>
        <dbReference type="ChEBI" id="CHEBI:30616"/>
        <dbReference type="ChEBI" id="CHEBI:43474"/>
        <dbReference type="ChEBI" id="CHEBI:456216"/>
    </reaction>
</comment>
<dbReference type="InterPro" id="IPR051272">
    <property type="entry name" value="RIO-type_Ser/Thr_kinase"/>
</dbReference>
<evidence type="ECO:0000256" key="15">
    <source>
        <dbReference type="ARBA" id="ARBA00022842"/>
    </source>
</evidence>
<evidence type="ECO:0000313" key="27">
    <source>
        <dbReference type="EMBL" id="KAK6645452.1"/>
    </source>
</evidence>
<evidence type="ECO:0000256" key="1">
    <source>
        <dbReference type="ARBA" id="ARBA00001946"/>
    </source>
</evidence>
<evidence type="ECO:0000256" key="18">
    <source>
        <dbReference type="ARBA" id="ARBA00049360"/>
    </source>
</evidence>
<dbReference type="GO" id="GO:0004674">
    <property type="term" value="F:protein serine/threonine kinase activity"/>
    <property type="evidence" value="ECO:0007669"/>
    <property type="project" value="UniProtKB-KW"/>
</dbReference>
<evidence type="ECO:0000256" key="8">
    <source>
        <dbReference type="ARBA" id="ARBA00022527"/>
    </source>
</evidence>
<evidence type="ECO:0000256" key="4">
    <source>
        <dbReference type="ARBA" id="ARBA00012513"/>
    </source>
</evidence>
<evidence type="ECO:0000256" key="10">
    <source>
        <dbReference type="ARBA" id="ARBA00022723"/>
    </source>
</evidence>
<comment type="subunit">
    <text evidence="20">Associates with the precursor of the 40S ribosome subunit. Interacts (via its N-terminus) with PRMT5 (via its N-terminus). Interacts with WDR77. Found in a PRMT5 complex composed of PRMT5, WDR77 and RIOK1. Interacts (via its C-terminus) with NCL; this interaction targets NCL for PRTM5 methylation.</text>
</comment>
<dbReference type="GO" id="GO:0005524">
    <property type="term" value="F:ATP binding"/>
    <property type="evidence" value="ECO:0007669"/>
    <property type="project" value="UniProtKB-KW"/>
</dbReference>